<gene>
    <name evidence="1" type="ORF">CTTA_5071</name>
</gene>
<dbReference type="AlphaFoldDB" id="A0A5A7MK09"/>
<evidence type="ECO:0000313" key="2">
    <source>
        <dbReference type="Proteomes" id="UP000323105"/>
    </source>
</evidence>
<name>A0A5A7MK09_COMTE</name>
<organism evidence="1 2">
    <name type="scientific">Comamonas testosteroni</name>
    <name type="common">Pseudomonas testosteroni</name>
    <dbReference type="NCBI Taxonomy" id="285"/>
    <lineage>
        <taxon>Bacteria</taxon>
        <taxon>Pseudomonadati</taxon>
        <taxon>Pseudomonadota</taxon>
        <taxon>Betaproteobacteria</taxon>
        <taxon>Burkholderiales</taxon>
        <taxon>Comamonadaceae</taxon>
        <taxon>Comamonas</taxon>
    </lineage>
</organism>
<protein>
    <submittedName>
        <fullName evidence="1">Uncharacterized protein</fullName>
    </submittedName>
</protein>
<comment type="caution">
    <text evidence="1">The sequence shown here is derived from an EMBL/GenBank/DDBJ whole genome shotgun (WGS) entry which is preliminary data.</text>
</comment>
<dbReference type="RefSeq" id="WP_149357285.1">
    <property type="nucleotide sequence ID" value="NZ_BKBW01000023.1"/>
</dbReference>
<reference evidence="1 2" key="1">
    <citation type="journal article" date="2019" name="Microbiol. Resour. Announc.">
        <title>Draft Genome Sequence of Comamonas testosteroni TA441, a Bacterium That Has a Cryptic Phenol Degradation Gene Cluster.</title>
        <authorList>
            <person name="Arai H."/>
            <person name="Ishii M."/>
        </authorList>
    </citation>
    <scope>NUCLEOTIDE SEQUENCE [LARGE SCALE GENOMIC DNA]</scope>
    <source>
        <strain evidence="1 2">TA441</strain>
    </source>
</reference>
<sequence length="60" mass="6726">MKQEYMQAAATLAAVALQKRVQANDDITEELMKSAFLAAYDAIQMAEEELRSRTTPVSYI</sequence>
<evidence type="ECO:0000313" key="1">
    <source>
        <dbReference type="EMBL" id="GEQ78066.1"/>
    </source>
</evidence>
<accession>A0A5A7MK09</accession>
<proteinExistence type="predicted"/>
<dbReference type="EMBL" id="BKBW01000023">
    <property type="protein sequence ID" value="GEQ78066.1"/>
    <property type="molecule type" value="Genomic_DNA"/>
</dbReference>
<dbReference type="Proteomes" id="UP000323105">
    <property type="component" value="Unassembled WGS sequence"/>
</dbReference>